<dbReference type="PROSITE" id="PS51257">
    <property type="entry name" value="PROKAR_LIPOPROTEIN"/>
    <property type="match status" value="1"/>
</dbReference>
<evidence type="ECO:0000313" key="1">
    <source>
        <dbReference type="EMBL" id="SJZ40850.1"/>
    </source>
</evidence>
<dbReference type="EMBL" id="FUWY01000001">
    <property type="protein sequence ID" value="SJZ40850.1"/>
    <property type="molecule type" value="Genomic_DNA"/>
</dbReference>
<proteinExistence type="predicted"/>
<dbReference type="AlphaFoldDB" id="A0A1T4KEM0"/>
<dbReference type="RefSeq" id="WP_078710935.1">
    <property type="nucleotide sequence ID" value="NZ_FUWY01000001.1"/>
</dbReference>
<evidence type="ECO:0008006" key="3">
    <source>
        <dbReference type="Google" id="ProtNLM"/>
    </source>
</evidence>
<name>A0A1T4KEM0_9FIRM</name>
<sequence length="483" mass="55866">MRKIIIILLSILLVGCNQVEPVKLIGNSTSSPLPEKKEYILDEKQIEQLNMVIYSGGFFDDIIHSTDEITYVVDNDTLLVTLSGETKMDIKFTVDAYATYTYPLKDTKFTYTKNKQDKSATLSSKYTRAINLDNTRIRTTLITSDNQEYKIVFNQERHTLENNGTPDLNPGTMSFVDSLSTQMYEYYENSWNEIMLFDSYMQTLNKHISDIFNNNESYTFRNKETLIVDNRKMYSWQNEKKQKTNKQEFTETPTRTSFMSRFYYYEFNSDERMSIKTATPYHRTLFLFSFLTSSTDFTIDELATAFITVLSEYNCMGKTCNNRSNNSELTISQGTEGEGYYTVLTLDYFNKCIQDVFGRDTYSIDETKKLPSGIVQGKEEKTFVGEAYAGDGYISYYGSIYSHYKEDGIDYVTLTPYYASQTDGEGIVYDIYTTAHDKIGSGIKENNVYQFVENNKESFLTWEIALTPGSNPDFYQVLSYKLK</sequence>
<reference evidence="2" key="1">
    <citation type="submission" date="2017-02" db="EMBL/GenBank/DDBJ databases">
        <authorList>
            <person name="Varghese N."/>
            <person name="Submissions S."/>
        </authorList>
    </citation>
    <scope>NUCLEOTIDE SEQUENCE [LARGE SCALE GENOMIC DNA]</scope>
    <source>
        <strain evidence="2">ATCC 25662</strain>
    </source>
</reference>
<organism evidence="1 2">
    <name type="scientific">Anaerorhabdus furcosa</name>
    <dbReference type="NCBI Taxonomy" id="118967"/>
    <lineage>
        <taxon>Bacteria</taxon>
        <taxon>Bacillati</taxon>
        <taxon>Bacillota</taxon>
        <taxon>Erysipelotrichia</taxon>
        <taxon>Erysipelotrichales</taxon>
        <taxon>Erysipelotrichaceae</taxon>
        <taxon>Anaerorhabdus</taxon>
    </lineage>
</organism>
<accession>A0A1T4KEM0</accession>
<dbReference type="Proteomes" id="UP000243297">
    <property type="component" value="Unassembled WGS sequence"/>
</dbReference>
<protein>
    <recommendedName>
        <fullName evidence="3">Lipoprotein</fullName>
    </recommendedName>
</protein>
<gene>
    <name evidence="1" type="ORF">SAMN02745191_0501</name>
</gene>
<evidence type="ECO:0000313" key="2">
    <source>
        <dbReference type="Proteomes" id="UP000243297"/>
    </source>
</evidence>
<keyword evidence="2" id="KW-1185">Reference proteome</keyword>
<dbReference type="STRING" id="118967.SAMN02745191_0501"/>